<dbReference type="SUPFAM" id="SSF51215">
    <property type="entry name" value="Regulatory protein AraC"/>
    <property type="match status" value="1"/>
</dbReference>
<reference evidence="6 7" key="1">
    <citation type="submission" date="2019-04" db="EMBL/GenBank/DDBJ databases">
        <authorList>
            <person name="Li M."/>
            <person name="Gao C."/>
        </authorList>
    </citation>
    <scope>NUCLEOTIDE SEQUENCE [LARGE SCALE GENOMIC DNA]</scope>
    <source>
        <strain evidence="6 7">BGMRC 2031</strain>
    </source>
</reference>
<evidence type="ECO:0000313" key="6">
    <source>
        <dbReference type="EMBL" id="TKI02399.1"/>
    </source>
</evidence>
<dbReference type="InterPro" id="IPR003313">
    <property type="entry name" value="AraC-bd"/>
</dbReference>
<comment type="caution">
    <text evidence="6">The sequence shown here is derived from an EMBL/GenBank/DDBJ whole genome shotgun (WGS) entry which is preliminary data.</text>
</comment>
<dbReference type="Pfam" id="PF12833">
    <property type="entry name" value="HTH_18"/>
    <property type="match status" value="1"/>
</dbReference>
<evidence type="ECO:0000256" key="4">
    <source>
        <dbReference type="ARBA" id="ARBA00023163"/>
    </source>
</evidence>
<name>A0ABY2SEX2_9HYPH</name>
<evidence type="ECO:0000256" key="2">
    <source>
        <dbReference type="ARBA" id="ARBA00023125"/>
    </source>
</evidence>
<keyword evidence="7" id="KW-1185">Reference proteome</keyword>
<dbReference type="PANTHER" id="PTHR43280:SF25">
    <property type="entry name" value="ARABINOSE OPERON REGULATORY PROTEIN"/>
    <property type="match status" value="1"/>
</dbReference>
<keyword evidence="1" id="KW-0805">Transcription regulation</keyword>
<dbReference type="PRINTS" id="PR00032">
    <property type="entry name" value="HTHARAC"/>
</dbReference>
<dbReference type="SMART" id="SM00342">
    <property type="entry name" value="HTH_ARAC"/>
    <property type="match status" value="1"/>
</dbReference>
<dbReference type="Pfam" id="PF02311">
    <property type="entry name" value="AraC_binding"/>
    <property type="match status" value="1"/>
</dbReference>
<organism evidence="6 7">
    <name type="scientific">Martelella alba</name>
    <dbReference type="NCBI Taxonomy" id="2590451"/>
    <lineage>
        <taxon>Bacteria</taxon>
        <taxon>Pseudomonadati</taxon>
        <taxon>Pseudomonadota</taxon>
        <taxon>Alphaproteobacteria</taxon>
        <taxon>Hyphomicrobiales</taxon>
        <taxon>Aurantimonadaceae</taxon>
        <taxon>Martelella</taxon>
    </lineage>
</organism>
<dbReference type="PROSITE" id="PS01124">
    <property type="entry name" value="HTH_ARAC_FAMILY_2"/>
    <property type="match status" value="1"/>
</dbReference>
<keyword evidence="2" id="KW-0238">DNA-binding</keyword>
<evidence type="ECO:0000256" key="1">
    <source>
        <dbReference type="ARBA" id="ARBA00023015"/>
    </source>
</evidence>
<dbReference type="EMBL" id="SZPQ01000081">
    <property type="protein sequence ID" value="TKI02399.1"/>
    <property type="molecule type" value="Genomic_DNA"/>
</dbReference>
<dbReference type="SUPFAM" id="SSF46689">
    <property type="entry name" value="Homeodomain-like"/>
    <property type="match status" value="2"/>
</dbReference>
<proteinExistence type="predicted"/>
<dbReference type="PANTHER" id="PTHR43280">
    <property type="entry name" value="ARAC-FAMILY TRANSCRIPTIONAL REGULATOR"/>
    <property type="match status" value="1"/>
</dbReference>
<gene>
    <name evidence="6" type="primary">araC</name>
    <name evidence="6" type="ORF">FCN80_25145</name>
</gene>
<dbReference type="Gene3D" id="2.60.120.280">
    <property type="entry name" value="Regulatory protein AraC"/>
    <property type="match status" value="1"/>
</dbReference>
<feature type="domain" description="HTH araC/xylS-type" evidence="5">
    <location>
        <begin position="172"/>
        <end position="270"/>
    </location>
</feature>
<protein>
    <submittedName>
        <fullName evidence="6">Arabinose operon transcriptional regulator AraC</fullName>
    </submittedName>
</protein>
<dbReference type="InterPro" id="IPR020449">
    <property type="entry name" value="Tscrpt_reg_AraC-type_HTH"/>
</dbReference>
<dbReference type="RefSeq" id="WP_136993043.1">
    <property type="nucleotide sequence ID" value="NZ_SZPQ01000081.1"/>
</dbReference>
<keyword evidence="3" id="KW-0010">Activator</keyword>
<dbReference type="NCBIfam" id="NF007860">
    <property type="entry name" value="PRK10572.1"/>
    <property type="match status" value="1"/>
</dbReference>
<dbReference type="InterPro" id="IPR037923">
    <property type="entry name" value="HTH-like"/>
</dbReference>
<dbReference type="InterPro" id="IPR009057">
    <property type="entry name" value="Homeodomain-like_sf"/>
</dbReference>
<evidence type="ECO:0000313" key="7">
    <source>
        <dbReference type="Proteomes" id="UP000305202"/>
    </source>
</evidence>
<dbReference type="InterPro" id="IPR018060">
    <property type="entry name" value="HTH_AraC"/>
</dbReference>
<sequence length="287" mass="33127">MCFTFDAYLVAGFTPVLINGPHDTPVFRPDGMDGYIINLTVKGSAWVETEGGKILHVEKNDMLIFPPGVKHHYGRQVSEECWDHFWIYFIPRPYWKEWLQWQNDVGGVSRIKLSSDAESDTVKTLFTEAITWFSDNNALSEAMAMNVLERIILSCYRMQYDSLHKTMDIRITAICQHLDNNLFLDESLAKLASRVSLSPSRLSHLFRRDTGMTINEWKEKQRIYCARNMLQSSTLSVADIARANGYNDAFYFSKIFHRHCGISPSTYRKNYAKNSVVTDVCSDEYQQ</sequence>
<keyword evidence="4" id="KW-0804">Transcription</keyword>
<dbReference type="Gene3D" id="1.10.10.60">
    <property type="entry name" value="Homeodomain-like"/>
    <property type="match status" value="2"/>
</dbReference>
<dbReference type="Proteomes" id="UP000305202">
    <property type="component" value="Unassembled WGS sequence"/>
</dbReference>
<evidence type="ECO:0000259" key="5">
    <source>
        <dbReference type="PROSITE" id="PS01124"/>
    </source>
</evidence>
<evidence type="ECO:0000256" key="3">
    <source>
        <dbReference type="ARBA" id="ARBA00023159"/>
    </source>
</evidence>
<accession>A0ABY2SEX2</accession>